<protein>
    <submittedName>
        <fullName evidence="2">Uncharacterized protein</fullName>
    </submittedName>
</protein>
<dbReference type="Proteomes" id="UP000028715">
    <property type="component" value="Unassembled WGS sequence"/>
</dbReference>
<sequence>MKIKYKIYFFLSLAYLFLSIWYLCFLIDFDCDGLGCLSIFFVTGPVIIGFIVSFMILLFKTFKYSNENDIEESLVNKKMSSLMLRLGIPFWLFTAIVVFIVFDRYY</sequence>
<keyword evidence="3" id="KW-1185">Reference proteome</keyword>
<feature type="transmembrane region" description="Helical" evidence="1">
    <location>
        <begin position="39"/>
        <end position="62"/>
    </location>
</feature>
<keyword evidence="1" id="KW-0812">Transmembrane</keyword>
<evidence type="ECO:0000313" key="3">
    <source>
        <dbReference type="Proteomes" id="UP000028715"/>
    </source>
</evidence>
<keyword evidence="1" id="KW-0472">Membrane</keyword>
<dbReference type="RefSeq" id="WP_035688996.1">
    <property type="nucleotide sequence ID" value="NZ_JPRL01000002.1"/>
</dbReference>
<dbReference type="EMBL" id="JPRL01000002">
    <property type="protein sequence ID" value="KFF03408.1"/>
    <property type="molecule type" value="Genomic_DNA"/>
</dbReference>
<reference evidence="2 3" key="1">
    <citation type="submission" date="2014-07" db="EMBL/GenBank/DDBJ databases">
        <title>Genome of Flavobacterium reichenbachii LMG 25512.</title>
        <authorList>
            <person name="Stropko S.J."/>
            <person name="Pipes S.E."/>
            <person name="Newman J.D."/>
        </authorList>
    </citation>
    <scope>NUCLEOTIDE SEQUENCE [LARGE SCALE GENOMIC DNA]</scope>
    <source>
        <strain evidence="2 3">LMG 25512</strain>
    </source>
</reference>
<evidence type="ECO:0000256" key="1">
    <source>
        <dbReference type="SAM" id="Phobius"/>
    </source>
</evidence>
<dbReference type="AlphaFoldDB" id="A0A085ZG44"/>
<feature type="transmembrane region" description="Helical" evidence="1">
    <location>
        <begin position="82"/>
        <end position="102"/>
    </location>
</feature>
<proteinExistence type="predicted"/>
<keyword evidence="1" id="KW-1133">Transmembrane helix</keyword>
<name>A0A085ZG44_9FLAO</name>
<dbReference type="STRING" id="362418.IW19_21200"/>
<evidence type="ECO:0000313" key="2">
    <source>
        <dbReference type="EMBL" id="KFF03408.1"/>
    </source>
</evidence>
<organism evidence="2 3">
    <name type="scientific">Flavobacterium reichenbachii</name>
    <dbReference type="NCBI Taxonomy" id="362418"/>
    <lineage>
        <taxon>Bacteria</taxon>
        <taxon>Pseudomonadati</taxon>
        <taxon>Bacteroidota</taxon>
        <taxon>Flavobacteriia</taxon>
        <taxon>Flavobacteriales</taxon>
        <taxon>Flavobacteriaceae</taxon>
        <taxon>Flavobacterium</taxon>
    </lineage>
</organism>
<accession>A0A085ZG44</accession>
<comment type="caution">
    <text evidence="2">The sequence shown here is derived from an EMBL/GenBank/DDBJ whole genome shotgun (WGS) entry which is preliminary data.</text>
</comment>
<feature type="transmembrane region" description="Helical" evidence="1">
    <location>
        <begin position="7"/>
        <end position="27"/>
    </location>
</feature>
<gene>
    <name evidence="2" type="ORF">IW19_21200</name>
</gene>